<keyword evidence="4" id="KW-1185">Reference proteome</keyword>
<dbReference type="InterPro" id="IPR018391">
    <property type="entry name" value="PQQ_b-propeller_rpt"/>
</dbReference>
<dbReference type="InterPro" id="IPR002372">
    <property type="entry name" value="PQQ_rpt_dom"/>
</dbReference>
<dbReference type="Gene3D" id="2.130.10.10">
    <property type="entry name" value="YVTN repeat-like/Quinoprotein amine dehydrogenase"/>
    <property type="match status" value="1"/>
</dbReference>
<evidence type="ECO:0000313" key="4">
    <source>
        <dbReference type="Proteomes" id="UP000317178"/>
    </source>
</evidence>
<evidence type="ECO:0000256" key="1">
    <source>
        <dbReference type="SAM" id="Coils"/>
    </source>
</evidence>
<dbReference type="OrthoDB" id="218952at2"/>
<keyword evidence="1" id="KW-0175">Coiled coil</keyword>
<dbReference type="RefSeq" id="WP_144997176.1">
    <property type="nucleotide sequence ID" value="NZ_CP036281.1"/>
</dbReference>
<gene>
    <name evidence="3" type="primary">afsK_2</name>
    <name evidence="3" type="ORF">Pla110_33940</name>
</gene>
<dbReference type="Proteomes" id="UP000317178">
    <property type="component" value="Chromosome"/>
</dbReference>
<proteinExistence type="predicted"/>
<protein>
    <submittedName>
        <fullName evidence="3">Serine/threonine-protein kinase AfsK</fullName>
        <ecNumber evidence="3">2.7.11.1</ecNumber>
    </submittedName>
</protein>
<dbReference type="EC" id="2.7.11.1" evidence="3"/>
<reference evidence="3 4" key="1">
    <citation type="submission" date="2019-02" db="EMBL/GenBank/DDBJ databases">
        <title>Deep-cultivation of Planctomycetes and their phenomic and genomic characterization uncovers novel biology.</title>
        <authorList>
            <person name="Wiegand S."/>
            <person name="Jogler M."/>
            <person name="Boedeker C."/>
            <person name="Pinto D."/>
            <person name="Vollmers J."/>
            <person name="Rivas-Marin E."/>
            <person name="Kohn T."/>
            <person name="Peeters S.H."/>
            <person name="Heuer A."/>
            <person name="Rast P."/>
            <person name="Oberbeckmann S."/>
            <person name="Bunk B."/>
            <person name="Jeske O."/>
            <person name="Meyerdierks A."/>
            <person name="Storesund J.E."/>
            <person name="Kallscheuer N."/>
            <person name="Luecker S."/>
            <person name="Lage O.M."/>
            <person name="Pohl T."/>
            <person name="Merkel B.J."/>
            <person name="Hornburger P."/>
            <person name="Mueller R.-W."/>
            <person name="Bruemmer F."/>
            <person name="Labrenz M."/>
            <person name="Spormann A.M."/>
            <person name="Op den Camp H."/>
            <person name="Overmann J."/>
            <person name="Amann R."/>
            <person name="Jetten M.S.M."/>
            <person name="Mascher T."/>
            <person name="Medema M.H."/>
            <person name="Devos D.P."/>
            <person name="Kaster A.-K."/>
            <person name="Ovreas L."/>
            <person name="Rohde M."/>
            <person name="Galperin M.Y."/>
            <person name="Jogler C."/>
        </authorList>
    </citation>
    <scope>NUCLEOTIDE SEQUENCE [LARGE SCALE GENOMIC DNA]</scope>
    <source>
        <strain evidence="3 4">Pla110</strain>
    </source>
</reference>
<accession>A0A518CR15</accession>
<name>A0A518CR15_9PLAN</name>
<dbReference type="EMBL" id="CP036281">
    <property type="protein sequence ID" value="QDU81650.1"/>
    <property type="molecule type" value="Genomic_DNA"/>
</dbReference>
<dbReference type="AlphaFoldDB" id="A0A518CR15"/>
<dbReference type="PANTHER" id="PTHR34512:SF30">
    <property type="entry name" value="OUTER MEMBRANE PROTEIN ASSEMBLY FACTOR BAMB"/>
    <property type="match status" value="1"/>
</dbReference>
<dbReference type="PANTHER" id="PTHR34512">
    <property type="entry name" value="CELL SURFACE PROTEIN"/>
    <property type="match status" value="1"/>
</dbReference>
<dbReference type="InterPro" id="IPR015943">
    <property type="entry name" value="WD40/YVTN_repeat-like_dom_sf"/>
</dbReference>
<evidence type="ECO:0000313" key="3">
    <source>
        <dbReference type="EMBL" id="QDU81650.1"/>
    </source>
</evidence>
<dbReference type="InterPro" id="IPR036322">
    <property type="entry name" value="WD40_repeat_dom_sf"/>
</dbReference>
<dbReference type="Pfam" id="PF13360">
    <property type="entry name" value="PQQ_2"/>
    <property type="match status" value="1"/>
</dbReference>
<keyword evidence="3" id="KW-0808">Transferase</keyword>
<dbReference type="GO" id="GO:0004674">
    <property type="term" value="F:protein serine/threonine kinase activity"/>
    <property type="evidence" value="ECO:0007669"/>
    <property type="project" value="UniProtKB-EC"/>
</dbReference>
<dbReference type="SMART" id="SM00564">
    <property type="entry name" value="PQQ"/>
    <property type="match status" value="2"/>
</dbReference>
<evidence type="ECO:0000259" key="2">
    <source>
        <dbReference type="Pfam" id="PF13360"/>
    </source>
</evidence>
<dbReference type="InterPro" id="IPR011047">
    <property type="entry name" value="Quinoprotein_ADH-like_sf"/>
</dbReference>
<keyword evidence="3" id="KW-0418">Kinase</keyword>
<sequence>MNFTRSLFLVGGLFTGLAFCTVSSGEDWPTYYHDYSRSGVTSESLKGYLEEKWAWKSRYRPQPAWDEPAKWDGWHRVFGLKNRQEYDKAFHVAIVGDTVFFGSSVEDKVYALNSKTGEELWRFYMEGPVRLAPTVVDNKVYVGADDGFVYCLNSADGKLIWKKQTGTEDRRVPSNGRLTSLWAIRTGVVVMDDIAYFCGGVFPSENVYLFALNTDSGEEVYREAMTDFPAQGYMLASGDRLYVTTGRHRPLVFERSTGKRMYQADGDSTGSYAILNNDQLIYGPGITGTVSIHSEGQETQLASFEGNHILVTGELTLVHQDKKLVAIEHQKYVDTFSKRAKLLQRKKQLGKDLKKLKEDEAKAKLQTEIDQLSQGIDKLSEILKECVVWETDCDHPFTLIQSGNQIYAGGLNEVGVYDLSKGRLRLILPVEGAAYGLAVANGRLVVSTDRGNVHSFGSEDEEVAASK</sequence>
<dbReference type="SUPFAM" id="SSF50998">
    <property type="entry name" value="Quinoprotein alcohol dehydrogenase-like"/>
    <property type="match status" value="1"/>
</dbReference>
<dbReference type="KEGG" id="plon:Pla110_33940"/>
<feature type="domain" description="Pyrrolo-quinoline quinone repeat" evidence="2">
    <location>
        <begin position="92"/>
        <end position="183"/>
    </location>
</feature>
<dbReference type="SUPFAM" id="SSF50978">
    <property type="entry name" value="WD40 repeat-like"/>
    <property type="match status" value="1"/>
</dbReference>
<feature type="coiled-coil region" evidence="1">
    <location>
        <begin position="339"/>
        <end position="382"/>
    </location>
</feature>
<organism evidence="3 4">
    <name type="scientific">Polystyrenella longa</name>
    <dbReference type="NCBI Taxonomy" id="2528007"/>
    <lineage>
        <taxon>Bacteria</taxon>
        <taxon>Pseudomonadati</taxon>
        <taxon>Planctomycetota</taxon>
        <taxon>Planctomycetia</taxon>
        <taxon>Planctomycetales</taxon>
        <taxon>Planctomycetaceae</taxon>
        <taxon>Polystyrenella</taxon>
    </lineage>
</organism>